<name>A0A0X8GY01_9FIRM</name>
<dbReference type="KEGG" id="erl:AOC36_00345"/>
<evidence type="ECO:0000313" key="2">
    <source>
        <dbReference type="Proteomes" id="UP000063781"/>
    </source>
</evidence>
<dbReference type="RefSeq" id="WP_067629785.1">
    <property type="nucleotide sequence ID" value="NZ_CP013213.1"/>
</dbReference>
<organism evidence="1 2">
    <name type="scientific">Erysipelothrix larvae</name>
    <dbReference type="NCBI Taxonomy" id="1514105"/>
    <lineage>
        <taxon>Bacteria</taxon>
        <taxon>Bacillati</taxon>
        <taxon>Bacillota</taxon>
        <taxon>Erysipelotrichia</taxon>
        <taxon>Erysipelotrichales</taxon>
        <taxon>Erysipelotrichaceae</taxon>
        <taxon>Erysipelothrix</taxon>
    </lineage>
</organism>
<dbReference type="Proteomes" id="UP000063781">
    <property type="component" value="Chromosome"/>
</dbReference>
<dbReference type="AlphaFoldDB" id="A0A0X8GY01"/>
<dbReference type="EMBL" id="CP013213">
    <property type="protein sequence ID" value="AMC92496.1"/>
    <property type="molecule type" value="Genomic_DNA"/>
</dbReference>
<accession>A0A0X8GY01</accession>
<dbReference type="STRING" id="1514105.AOC36_00345"/>
<gene>
    <name evidence="1" type="ORF">AOC36_00345</name>
</gene>
<protein>
    <submittedName>
        <fullName evidence="1">Uncharacterized protein</fullName>
    </submittedName>
</protein>
<proteinExistence type="predicted"/>
<keyword evidence="2" id="KW-1185">Reference proteome</keyword>
<reference evidence="1 2" key="1">
    <citation type="submission" date="2015-10" db="EMBL/GenBank/DDBJ databases">
        <title>Erysipelothrix larvae sp. LV19 isolated from the larval gut of the rhinoceros beetle, Trypoxylus dichotomus.</title>
        <authorList>
            <person name="Lim S."/>
            <person name="Kim B.-C."/>
        </authorList>
    </citation>
    <scope>NUCLEOTIDE SEQUENCE [LARGE SCALE GENOMIC DNA]</scope>
    <source>
        <strain evidence="1 2">LV19</strain>
    </source>
</reference>
<evidence type="ECO:0000313" key="1">
    <source>
        <dbReference type="EMBL" id="AMC92496.1"/>
    </source>
</evidence>
<sequence length="193" mass="22365">MKKFLLILCILLVGCTQQGDDPEPVEPPENKFATRTFHADGVWYDLPLDFKVLVEAGWFPDVIESVEEELAQTIEPKTYVQKYYIRNDRYMMAVTLYNPTDEVITIADAKVGEVEGENRKWLKDDILDFQVDKSVTFESTKDDIKGLWGEPTSSKVEGLYEVWTYEHTNVTSTTIYWSVETDTIFRLRVSNMK</sequence>
<dbReference type="PROSITE" id="PS51257">
    <property type="entry name" value="PROKAR_LIPOPROTEIN"/>
    <property type="match status" value="1"/>
</dbReference>